<dbReference type="EMBL" id="CM023486">
    <property type="protein sequence ID" value="KAH6928338.1"/>
    <property type="molecule type" value="Genomic_DNA"/>
</dbReference>
<comment type="caution">
    <text evidence="1">The sequence shown here is derived from an EMBL/GenBank/DDBJ whole genome shotgun (WGS) entry which is preliminary data.</text>
</comment>
<organism evidence="1 2">
    <name type="scientific">Hyalomma asiaticum</name>
    <name type="common">Tick</name>
    <dbReference type="NCBI Taxonomy" id="266040"/>
    <lineage>
        <taxon>Eukaryota</taxon>
        <taxon>Metazoa</taxon>
        <taxon>Ecdysozoa</taxon>
        <taxon>Arthropoda</taxon>
        <taxon>Chelicerata</taxon>
        <taxon>Arachnida</taxon>
        <taxon>Acari</taxon>
        <taxon>Parasitiformes</taxon>
        <taxon>Ixodida</taxon>
        <taxon>Ixodoidea</taxon>
        <taxon>Ixodidae</taxon>
        <taxon>Hyalomminae</taxon>
        <taxon>Hyalomma</taxon>
    </lineage>
</organism>
<evidence type="ECO:0000313" key="1">
    <source>
        <dbReference type="EMBL" id="KAH6928338.1"/>
    </source>
</evidence>
<keyword evidence="2" id="KW-1185">Reference proteome</keyword>
<accession>A0ACB7S3V5</accession>
<evidence type="ECO:0000313" key="2">
    <source>
        <dbReference type="Proteomes" id="UP000821845"/>
    </source>
</evidence>
<reference evidence="1" key="1">
    <citation type="submission" date="2020-05" db="EMBL/GenBank/DDBJ databases">
        <title>Large-scale comparative analyses of tick genomes elucidate their genetic diversity and vector capacities.</title>
        <authorList>
            <person name="Jia N."/>
            <person name="Wang J."/>
            <person name="Shi W."/>
            <person name="Du L."/>
            <person name="Sun Y."/>
            <person name="Zhan W."/>
            <person name="Jiang J."/>
            <person name="Wang Q."/>
            <person name="Zhang B."/>
            <person name="Ji P."/>
            <person name="Sakyi L.B."/>
            <person name="Cui X."/>
            <person name="Yuan T."/>
            <person name="Jiang B."/>
            <person name="Yang W."/>
            <person name="Lam T.T.-Y."/>
            <person name="Chang Q."/>
            <person name="Ding S."/>
            <person name="Wang X."/>
            <person name="Zhu J."/>
            <person name="Ruan X."/>
            <person name="Zhao L."/>
            <person name="Wei J."/>
            <person name="Que T."/>
            <person name="Du C."/>
            <person name="Cheng J."/>
            <person name="Dai P."/>
            <person name="Han X."/>
            <person name="Huang E."/>
            <person name="Gao Y."/>
            <person name="Liu J."/>
            <person name="Shao H."/>
            <person name="Ye R."/>
            <person name="Li L."/>
            <person name="Wei W."/>
            <person name="Wang X."/>
            <person name="Wang C."/>
            <person name="Yang T."/>
            <person name="Huo Q."/>
            <person name="Li W."/>
            <person name="Guo W."/>
            <person name="Chen H."/>
            <person name="Zhou L."/>
            <person name="Ni X."/>
            <person name="Tian J."/>
            <person name="Zhou Y."/>
            <person name="Sheng Y."/>
            <person name="Liu T."/>
            <person name="Pan Y."/>
            <person name="Xia L."/>
            <person name="Li J."/>
            <person name="Zhao F."/>
            <person name="Cao W."/>
        </authorList>
    </citation>
    <scope>NUCLEOTIDE SEQUENCE</scope>
    <source>
        <strain evidence="1">Hyas-2018</strain>
    </source>
</reference>
<proteinExistence type="predicted"/>
<gene>
    <name evidence="1" type="ORF">HPB50_014580</name>
</gene>
<protein>
    <submittedName>
        <fullName evidence="1">Uncharacterized protein</fullName>
    </submittedName>
</protein>
<name>A0ACB7S3V5_HYAAI</name>
<sequence length="142" mass="16135">MASFGRCEPYTEEGHEDFGSYTERFEHYVRATQELKNEPVAALALELKRVAGSSEFEQFLDDAFRDRFVAGLGDETAQAELLKKSNLTFQTAYDLAKSGELTRTETRKIHPKEPGDVNLVQRHPQRTSGTRRVTSKNTERHG</sequence>
<dbReference type="Proteomes" id="UP000821845">
    <property type="component" value="Chromosome 6"/>
</dbReference>